<name>A0ABT9PV69_9HYPH</name>
<evidence type="ECO:0008006" key="3">
    <source>
        <dbReference type="Google" id="ProtNLM"/>
    </source>
</evidence>
<dbReference type="InterPro" id="IPR010626">
    <property type="entry name" value="DUF1217"/>
</dbReference>
<dbReference type="SUPFAM" id="SSF158837">
    <property type="entry name" value="AGR C 984p-like"/>
    <property type="match status" value="5"/>
</dbReference>
<protein>
    <recommendedName>
        <fullName evidence="3">Flagellar protein</fullName>
    </recommendedName>
</protein>
<dbReference type="Gene3D" id="1.10.3700.10">
    <property type="entry name" value="AGR C 984p-like"/>
    <property type="match status" value="4"/>
</dbReference>
<dbReference type="EMBL" id="JAUSRF010000009">
    <property type="protein sequence ID" value="MDP9838364.1"/>
    <property type="molecule type" value="Genomic_DNA"/>
</dbReference>
<dbReference type="RefSeq" id="WP_306836175.1">
    <property type="nucleotide sequence ID" value="NZ_JAUSRF010000009.1"/>
</dbReference>
<dbReference type="InterPro" id="IPR023157">
    <property type="entry name" value="AGR-C-984p-like_sf"/>
</dbReference>
<gene>
    <name evidence="1" type="ORF">J2T09_003131</name>
</gene>
<proteinExistence type="predicted"/>
<dbReference type="Pfam" id="PF06748">
    <property type="entry name" value="DUF1217"/>
    <property type="match status" value="3"/>
</dbReference>
<evidence type="ECO:0000313" key="2">
    <source>
        <dbReference type="Proteomes" id="UP001241472"/>
    </source>
</evidence>
<organism evidence="1 2">
    <name type="scientific">Neorhizobium huautlense</name>
    <dbReference type="NCBI Taxonomy" id="67774"/>
    <lineage>
        <taxon>Bacteria</taxon>
        <taxon>Pseudomonadati</taxon>
        <taxon>Pseudomonadota</taxon>
        <taxon>Alphaproteobacteria</taxon>
        <taxon>Hyphomicrobiales</taxon>
        <taxon>Rhizobiaceae</taxon>
        <taxon>Rhizobium/Agrobacterium group</taxon>
        <taxon>Neorhizobium</taxon>
    </lineage>
</organism>
<accession>A0ABT9PV69</accession>
<dbReference type="Proteomes" id="UP001241472">
    <property type="component" value="Unassembled WGS sequence"/>
</dbReference>
<comment type="caution">
    <text evidence="1">The sequence shown here is derived from an EMBL/GenBank/DDBJ whole genome shotgun (WGS) entry which is preliminary data.</text>
</comment>
<keyword evidence="2" id="KW-1185">Reference proteome</keyword>
<evidence type="ECO:0000313" key="1">
    <source>
        <dbReference type="EMBL" id="MDP9838364.1"/>
    </source>
</evidence>
<reference evidence="1 2" key="1">
    <citation type="submission" date="2023-07" db="EMBL/GenBank/DDBJ databases">
        <title>Sorghum-associated microbial communities from plants grown in Nebraska, USA.</title>
        <authorList>
            <person name="Schachtman D."/>
        </authorList>
    </citation>
    <scope>NUCLEOTIDE SEQUENCE [LARGE SCALE GENOMIC DNA]</scope>
    <source>
        <strain evidence="1 2">DS1307</strain>
    </source>
</reference>
<sequence>MVSTYLSYDLVNRDLSASLKRVSNQSAVKREADYYEANIGKVKTVDEFMGDYRLYAYAMKAYGLEDMTYAKAFMQKILESDLSDEDSFANKLADDRYRDFANAFNFSTADATAQSATQIGNLTDLYGTTMAEQDASVTTETNYFNTMMDQVGSVDALLNNDRLRSYLLTSYDIDQKYYSRATVKGVLSSDTSDPDSYINTTLGPQRDELSAKKADAQTRLAAATTAAEKSKIQTEINGYQTSLDTIQNYYDMADAFNFNADSTMPAEGAQTAEQKATINSLYLSNQERLSSATAIAERDYFNSKMATADNVNDILVDTRLYNYIRTAFELEGVTIVRATIEQILTSDLNDPNSYANIYGKNNPKFLELAKSFNFNTDGTVAVGEAQTADQAASVATRYFSHYNDDQDEADEKAINLYKTAIAEVNSVDDFMAKSDVYNFALKAVGLDPDTVSKSTIRQVLTSDLTDSKSYAYKLNDERYLTLAKAFNFTKDGGITTPLSAQTEGTIKSVASDYIVKSTRFLDDKKTVGTKQDEDGKVEKLTAKTKAREEATEETKYFSEKMLSISTASEFINDERLVKVLLTAYDINPETVSTDFLKQVFASDLNDPKSFVNQQTDTVWAEILGTFNFDTKGNLAKRDDGSTIQTQGKILETENRFTRQTLEEEQGENNNGVRLALYFERMAKTITSAYDILGDKALLDFFRTSFSLPQEFSNMDVDKQAELVKKYMNLEDLTDPEKVQKMINKFTALYDLENDNSSSSALSILTGGGASGGISADLLYSMSQYR</sequence>